<sequence length="82" mass="9301">MIDINISDERGAMLCRCTTTCSDTGLTGTPSYVLCQAGLRETRMKSDESLMRDIEQELRWDPAVDDRRIAVWVINGMQRNCS</sequence>
<dbReference type="EMBL" id="JAVIZN010000002">
    <property type="protein sequence ID" value="MDR6203925.1"/>
    <property type="molecule type" value="Genomic_DNA"/>
</dbReference>
<name>A0ABD5CHC0_9BURK</name>
<comment type="caution">
    <text evidence="1">The sequence shown here is derived from an EMBL/GenBank/DDBJ whole genome shotgun (WGS) entry which is preliminary data.</text>
</comment>
<dbReference type="AlphaFoldDB" id="A0ABD5CHC0"/>
<evidence type="ECO:0000313" key="1">
    <source>
        <dbReference type="EMBL" id="MDR6203925.1"/>
    </source>
</evidence>
<gene>
    <name evidence="1" type="ORF">QF025_002645</name>
</gene>
<dbReference type="Proteomes" id="UP001245184">
    <property type="component" value="Unassembled WGS sequence"/>
</dbReference>
<proteinExistence type="predicted"/>
<dbReference type="RefSeq" id="WP_310031569.1">
    <property type="nucleotide sequence ID" value="NZ_JAVIZN010000002.1"/>
</dbReference>
<accession>A0ABD5CHC0</accession>
<organism evidence="1 2">
    <name type="scientific">Paraburkholderia graminis</name>
    <dbReference type="NCBI Taxonomy" id="60548"/>
    <lineage>
        <taxon>Bacteria</taxon>
        <taxon>Pseudomonadati</taxon>
        <taxon>Pseudomonadota</taxon>
        <taxon>Betaproteobacteria</taxon>
        <taxon>Burkholderiales</taxon>
        <taxon>Burkholderiaceae</taxon>
        <taxon>Paraburkholderia</taxon>
    </lineage>
</organism>
<reference evidence="1 2" key="1">
    <citation type="submission" date="2023-08" db="EMBL/GenBank/DDBJ databases">
        <title>Genome sequencing of plant associated microbes to promote plant fitness in Sorghum bicolor and Oryza sativa.</title>
        <authorList>
            <person name="Coleman-Derr D."/>
        </authorList>
    </citation>
    <scope>NUCLEOTIDE SEQUENCE [LARGE SCALE GENOMIC DNA]</scope>
    <source>
        <strain evidence="1 2">SLBN-33</strain>
    </source>
</reference>
<evidence type="ECO:0000313" key="2">
    <source>
        <dbReference type="Proteomes" id="UP001245184"/>
    </source>
</evidence>
<protein>
    <submittedName>
        <fullName evidence="1">Uncharacterized protein</fullName>
    </submittedName>
</protein>